<keyword evidence="2 6" id="KW-1003">Cell membrane</keyword>
<name>A0A212R946_RHOAC</name>
<feature type="transmembrane region" description="Helical" evidence="6">
    <location>
        <begin position="192"/>
        <end position="212"/>
    </location>
</feature>
<evidence type="ECO:0000256" key="6">
    <source>
        <dbReference type="RuleBase" id="RU366058"/>
    </source>
</evidence>
<protein>
    <recommendedName>
        <fullName evidence="6">TVP38/TMEM64 family membrane protein</fullName>
    </recommendedName>
</protein>
<keyword evidence="9" id="KW-1185">Reference proteome</keyword>
<feature type="transmembrane region" description="Helical" evidence="6">
    <location>
        <begin position="154"/>
        <end position="172"/>
    </location>
</feature>
<dbReference type="PANTHER" id="PTHR12677:SF59">
    <property type="entry name" value="GOLGI APPARATUS MEMBRANE PROTEIN TVP38-RELATED"/>
    <property type="match status" value="1"/>
</dbReference>
<feature type="transmembrane region" description="Helical" evidence="6">
    <location>
        <begin position="76"/>
        <end position="102"/>
    </location>
</feature>
<reference evidence="9" key="1">
    <citation type="submission" date="2017-06" db="EMBL/GenBank/DDBJ databases">
        <authorList>
            <person name="Varghese N."/>
            <person name="Submissions S."/>
        </authorList>
    </citation>
    <scope>NUCLEOTIDE SEQUENCE [LARGE SCALE GENOMIC DNA]</scope>
    <source>
        <strain evidence="9">DSM 137</strain>
    </source>
</reference>
<comment type="similarity">
    <text evidence="6">Belongs to the TVP38/TMEM64 family.</text>
</comment>
<evidence type="ECO:0000313" key="9">
    <source>
        <dbReference type="Proteomes" id="UP000198418"/>
    </source>
</evidence>
<keyword evidence="3 6" id="KW-0812">Transmembrane</keyword>
<proteinExistence type="inferred from homology"/>
<dbReference type="InterPro" id="IPR032816">
    <property type="entry name" value="VTT_dom"/>
</dbReference>
<evidence type="ECO:0000256" key="4">
    <source>
        <dbReference type="ARBA" id="ARBA00022989"/>
    </source>
</evidence>
<evidence type="ECO:0000256" key="3">
    <source>
        <dbReference type="ARBA" id="ARBA00022692"/>
    </source>
</evidence>
<comment type="subcellular location">
    <subcellularLocation>
        <location evidence="1 6">Cell membrane</location>
        <topology evidence="1 6">Multi-pass membrane protein</topology>
    </subcellularLocation>
</comment>
<dbReference type="RefSeq" id="WP_158255236.1">
    <property type="nucleotide sequence ID" value="NZ_FYDG01000003.1"/>
</dbReference>
<accession>A0A212R946</accession>
<evidence type="ECO:0000259" key="7">
    <source>
        <dbReference type="Pfam" id="PF09335"/>
    </source>
</evidence>
<dbReference type="PANTHER" id="PTHR12677">
    <property type="entry name" value="GOLGI APPARATUS MEMBRANE PROTEIN TVP38-RELATED"/>
    <property type="match status" value="1"/>
</dbReference>
<dbReference type="GO" id="GO:0005886">
    <property type="term" value="C:plasma membrane"/>
    <property type="evidence" value="ECO:0007669"/>
    <property type="project" value="UniProtKB-SubCell"/>
</dbReference>
<dbReference type="Proteomes" id="UP000198418">
    <property type="component" value="Unassembled WGS sequence"/>
</dbReference>
<evidence type="ECO:0000313" key="8">
    <source>
        <dbReference type="EMBL" id="SNB68680.1"/>
    </source>
</evidence>
<feature type="transmembrane region" description="Helical" evidence="6">
    <location>
        <begin position="122"/>
        <end position="147"/>
    </location>
</feature>
<dbReference type="Pfam" id="PF09335">
    <property type="entry name" value="VTT_dom"/>
    <property type="match status" value="1"/>
</dbReference>
<evidence type="ECO:0000256" key="1">
    <source>
        <dbReference type="ARBA" id="ARBA00004651"/>
    </source>
</evidence>
<dbReference type="InterPro" id="IPR015414">
    <property type="entry name" value="TMEM64"/>
</dbReference>
<keyword evidence="5 6" id="KW-0472">Membrane</keyword>
<gene>
    <name evidence="8" type="ORF">SAMN06265338_10399</name>
</gene>
<feature type="domain" description="VTT" evidence="7">
    <location>
        <begin position="64"/>
        <end position="174"/>
    </location>
</feature>
<dbReference type="OrthoDB" id="9779114at2"/>
<keyword evidence="4 6" id="KW-1133">Transmembrane helix</keyword>
<dbReference type="EMBL" id="FYDG01000003">
    <property type="protein sequence ID" value="SNB68680.1"/>
    <property type="molecule type" value="Genomic_DNA"/>
</dbReference>
<sequence>MRSNGLLLYLGAVAAALLGWCCCPLSGDDLLHELSAFDTRSEDNIVASALVFFVLSVVLSFLAFPSMPLVCVAAGYCLTPLWGGVVVVVGSALGGLGAFLLYRKHIPHRLRAPASRRRSLSLWLSLLGLRLSPLVPAPLVTFFAAFFGASALQFLVTTLLASAPLIVFYGVVGQQGHNYRDGAPIEWWVFPGYIALIAASTLLSLLGPWRSFLNAIKKLRREAGAASRQGVAAGAAVMATWPLRD</sequence>
<evidence type="ECO:0000256" key="2">
    <source>
        <dbReference type="ARBA" id="ARBA00022475"/>
    </source>
</evidence>
<feature type="transmembrane region" description="Helical" evidence="6">
    <location>
        <begin position="45"/>
        <end position="64"/>
    </location>
</feature>
<organism evidence="8 9">
    <name type="scientific">Rhodoblastus acidophilus</name>
    <name type="common">Rhodopseudomonas acidophila</name>
    <dbReference type="NCBI Taxonomy" id="1074"/>
    <lineage>
        <taxon>Bacteria</taxon>
        <taxon>Pseudomonadati</taxon>
        <taxon>Pseudomonadota</taxon>
        <taxon>Alphaproteobacteria</taxon>
        <taxon>Hyphomicrobiales</taxon>
        <taxon>Rhodoblastaceae</taxon>
        <taxon>Rhodoblastus</taxon>
    </lineage>
</organism>
<evidence type="ECO:0000256" key="5">
    <source>
        <dbReference type="ARBA" id="ARBA00023136"/>
    </source>
</evidence>
<dbReference type="AlphaFoldDB" id="A0A212R946"/>